<dbReference type="SUPFAM" id="SSF53067">
    <property type="entry name" value="Actin-like ATPase domain"/>
    <property type="match status" value="2"/>
</dbReference>
<dbReference type="InterPro" id="IPR000905">
    <property type="entry name" value="Gcp-like_dom"/>
</dbReference>
<name>A0A3B1AAN4_9ZZZZ</name>
<dbReference type="GO" id="GO:0002949">
    <property type="term" value="P:tRNA threonylcarbamoyladenosine modification"/>
    <property type="evidence" value="ECO:0007669"/>
    <property type="project" value="InterPro"/>
</dbReference>
<dbReference type="InterPro" id="IPR022496">
    <property type="entry name" value="T6A_TsaB"/>
</dbReference>
<dbReference type="CDD" id="cd24032">
    <property type="entry name" value="ASKHA_NBD_TsaB"/>
    <property type="match status" value="1"/>
</dbReference>
<organism evidence="2">
    <name type="scientific">hydrothermal vent metagenome</name>
    <dbReference type="NCBI Taxonomy" id="652676"/>
    <lineage>
        <taxon>unclassified sequences</taxon>
        <taxon>metagenomes</taxon>
        <taxon>ecological metagenomes</taxon>
    </lineage>
</organism>
<dbReference type="Gene3D" id="3.30.420.40">
    <property type="match status" value="2"/>
</dbReference>
<gene>
    <name evidence="2" type="ORF">MNBD_GAMMA17-157</name>
</gene>
<dbReference type="InterPro" id="IPR043129">
    <property type="entry name" value="ATPase_NBD"/>
</dbReference>
<dbReference type="Pfam" id="PF00814">
    <property type="entry name" value="TsaD"/>
    <property type="match status" value="1"/>
</dbReference>
<protein>
    <submittedName>
        <fullName evidence="2">tRNA threonylcarbamoyladenosine biosynthesis protein TsaB</fullName>
    </submittedName>
</protein>
<evidence type="ECO:0000259" key="1">
    <source>
        <dbReference type="Pfam" id="PF00814"/>
    </source>
</evidence>
<accession>A0A3B1AAN4</accession>
<proteinExistence type="predicted"/>
<dbReference type="AlphaFoldDB" id="A0A3B1AAN4"/>
<sequence>MTISQVDAMAFGCGPGAFTGVRIAVGVTQGIAFAADLPVVPVSTLAALAQGTEGNQVLAALDARMNEVYWGAYQRNAAGLMERVGEECVAPPDAVLCPLGNDWRGAGAGWTAYESMLLARCAGQLTSWDGTGFPHARDVALLGIVGYEAGQGVNAEQALPVYLRDKVTWKKVR</sequence>
<feature type="domain" description="Gcp-like" evidence="1">
    <location>
        <begin position="2"/>
        <end position="94"/>
    </location>
</feature>
<dbReference type="NCBIfam" id="TIGR03725">
    <property type="entry name" value="T6A_YeaZ"/>
    <property type="match status" value="1"/>
</dbReference>
<evidence type="ECO:0000313" key="2">
    <source>
        <dbReference type="EMBL" id="VAW89876.1"/>
    </source>
</evidence>
<reference evidence="2" key="1">
    <citation type="submission" date="2018-06" db="EMBL/GenBank/DDBJ databases">
        <authorList>
            <person name="Zhirakovskaya E."/>
        </authorList>
    </citation>
    <scope>NUCLEOTIDE SEQUENCE</scope>
</reference>
<dbReference type="EMBL" id="UOFQ01000158">
    <property type="protein sequence ID" value="VAW89876.1"/>
    <property type="molecule type" value="Genomic_DNA"/>
</dbReference>